<dbReference type="PROSITE" id="PS00061">
    <property type="entry name" value="ADH_SHORT"/>
    <property type="match status" value="1"/>
</dbReference>
<dbReference type="PANTHER" id="PTHR43639">
    <property type="entry name" value="OXIDOREDUCTASE, SHORT-CHAIN DEHYDROGENASE/REDUCTASE FAMILY (AFU_ORTHOLOGUE AFUA_5G02870)"/>
    <property type="match status" value="1"/>
</dbReference>
<dbReference type="EMBL" id="NOZR01000014">
    <property type="protein sequence ID" value="OYN77960.1"/>
    <property type="molecule type" value="Genomic_DNA"/>
</dbReference>
<evidence type="ECO:0000313" key="4">
    <source>
        <dbReference type="Proteomes" id="UP000216063"/>
    </source>
</evidence>
<evidence type="ECO:0000313" key="3">
    <source>
        <dbReference type="EMBL" id="OYN77960.1"/>
    </source>
</evidence>
<gene>
    <name evidence="3" type="ORF">CG716_17025</name>
</gene>
<proteinExistence type="inferred from homology"/>
<comment type="similarity">
    <text evidence="1">Belongs to the short-chain dehydrogenases/reductases (SDR) family.</text>
</comment>
<keyword evidence="2" id="KW-0560">Oxidoreductase</keyword>
<evidence type="ECO:0000256" key="1">
    <source>
        <dbReference type="ARBA" id="ARBA00006484"/>
    </source>
</evidence>
<organism evidence="3 4">
    <name type="scientific">Mycolicibacterium sphagni</name>
    <dbReference type="NCBI Taxonomy" id="1786"/>
    <lineage>
        <taxon>Bacteria</taxon>
        <taxon>Bacillati</taxon>
        <taxon>Actinomycetota</taxon>
        <taxon>Actinomycetes</taxon>
        <taxon>Mycobacteriales</taxon>
        <taxon>Mycobacteriaceae</taxon>
        <taxon>Mycolicibacterium</taxon>
    </lineage>
</organism>
<dbReference type="Gene3D" id="3.40.50.720">
    <property type="entry name" value="NAD(P)-binding Rossmann-like Domain"/>
    <property type="match status" value="1"/>
</dbReference>
<dbReference type="OrthoDB" id="286404at2"/>
<protein>
    <submittedName>
        <fullName evidence="3">Short-chain dehydrogenase</fullName>
    </submittedName>
</protein>
<dbReference type="PRINTS" id="PR00080">
    <property type="entry name" value="SDRFAMILY"/>
</dbReference>
<accession>A0A255DFU1</accession>
<dbReference type="GO" id="GO:0016491">
    <property type="term" value="F:oxidoreductase activity"/>
    <property type="evidence" value="ECO:0007669"/>
    <property type="project" value="UniProtKB-KW"/>
</dbReference>
<comment type="caution">
    <text evidence="3">The sequence shown here is derived from an EMBL/GenBank/DDBJ whole genome shotgun (WGS) entry which is preliminary data.</text>
</comment>
<dbReference type="RefSeq" id="WP_094481676.1">
    <property type="nucleotide sequence ID" value="NZ_NOZR01000014.1"/>
</dbReference>
<dbReference type="FunFam" id="3.40.50.720:FF:000084">
    <property type="entry name" value="Short-chain dehydrogenase reductase"/>
    <property type="match status" value="1"/>
</dbReference>
<keyword evidence="4" id="KW-1185">Reference proteome</keyword>
<dbReference type="InterPro" id="IPR020904">
    <property type="entry name" value="Sc_DH/Rdtase_CS"/>
</dbReference>
<name>A0A255DFU1_9MYCO</name>
<evidence type="ECO:0000256" key="2">
    <source>
        <dbReference type="ARBA" id="ARBA00023002"/>
    </source>
</evidence>
<dbReference type="AlphaFoldDB" id="A0A255DFU1"/>
<dbReference type="Proteomes" id="UP000216063">
    <property type="component" value="Unassembled WGS sequence"/>
</dbReference>
<dbReference type="Pfam" id="PF13561">
    <property type="entry name" value="adh_short_C2"/>
    <property type="match status" value="1"/>
</dbReference>
<sequence>MAAQFDGQAPVALVTGATSGIGRAVALNLARDGFDVIVHGRDAARGAATVTEIEAKGGHARFVSADLADADAVSALAEQVGDVEVLINNGGISWFGPSAELDTDTFDHLFDSNVRAAYQLVAALAPGMAKRGHGSIVSIDSMAGHIGIAGGAAYGATKAALTAMSRAWAAEFSPSGVRVNTVAPGPVFTAESKRELIESLASTTLLNRGAQPEEISEVVAFLASDKASYITGAVIAVDGGRTAV</sequence>
<dbReference type="InterPro" id="IPR002347">
    <property type="entry name" value="SDR_fam"/>
</dbReference>
<dbReference type="PRINTS" id="PR00081">
    <property type="entry name" value="GDHRDH"/>
</dbReference>
<reference evidence="3 4" key="1">
    <citation type="submission" date="2017-07" db="EMBL/GenBank/DDBJ databases">
        <title>The new phylogeny of genus Mycobacterium.</title>
        <authorList>
            <person name="Tortoli E."/>
            <person name="Trovato A."/>
            <person name="Cirillo D.M."/>
        </authorList>
    </citation>
    <scope>NUCLEOTIDE SEQUENCE [LARGE SCALE GENOMIC DNA]</scope>
    <source>
        <strain evidence="3 4">ATCC 33027</strain>
    </source>
</reference>
<dbReference type="SUPFAM" id="SSF51735">
    <property type="entry name" value="NAD(P)-binding Rossmann-fold domains"/>
    <property type="match status" value="1"/>
</dbReference>
<dbReference type="PANTHER" id="PTHR43639:SF1">
    <property type="entry name" value="SHORT-CHAIN DEHYDROGENASE_REDUCTASE FAMILY PROTEIN"/>
    <property type="match status" value="1"/>
</dbReference>
<dbReference type="InterPro" id="IPR036291">
    <property type="entry name" value="NAD(P)-bd_dom_sf"/>
</dbReference>
<dbReference type="CDD" id="cd05233">
    <property type="entry name" value="SDR_c"/>
    <property type="match status" value="1"/>
</dbReference>